<dbReference type="EMBL" id="KQ234756">
    <property type="protein sequence ID" value="KMZ88707.1"/>
    <property type="molecule type" value="Genomic_DNA"/>
</dbReference>
<dbReference type="InterPro" id="IPR008780">
    <property type="entry name" value="Plasmodium_Vir"/>
</dbReference>
<reference evidence="2 3" key="1">
    <citation type="submission" date="2011-08" db="EMBL/GenBank/DDBJ databases">
        <title>The Genome Sequence of Plasmodium vivax Brazil I.</title>
        <authorList>
            <consortium name="The Broad Institute Genome Sequencing Platform"/>
            <consortium name="The Broad Institute Genome Sequencing Center for Infectious Disease"/>
            <person name="Neafsey D."/>
            <person name="Carlton J."/>
            <person name="Barnwell J."/>
            <person name="Collins W."/>
            <person name="Escalante A."/>
            <person name="Mullikin J."/>
            <person name="Saul A."/>
            <person name="Guigo R."/>
            <person name="Camara F."/>
            <person name="Young S.K."/>
            <person name="Zeng Q."/>
            <person name="Gargeya S."/>
            <person name="Fitzgerald M."/>
            <person name="Haas B."/>
            <person name="Abouelleil A."/>
            <person name="Alvarado L."/>
            <person name="Arachchi H.M."/>
            <person name="Berlin A."/>
            <person name="Brown A."/>
            <person name="Chapman S.B."/>
            <person name="Chen Z."/>
            <person name="Dunbar C."/>
            <person name="Freedman E."/>
            <person name="Gearin G."/>
            <person name="Gellesch M."/>
            <person name="Goldberg J."/>
            <person name="Griggs A."/>
            <person name="Gujja S."/>
            <person name="Heiman D."/>
            <person name="Howarth C."/>
            <person name="Larson L."/>
            <person name="Lui A."/>
            <person name="MacDonald P.J.P."/>
            <person name="Montmayeur A."/>
            <person name="Murphy C."/>
            <person name="Neiman D."/>
            <person name="Pearson M."/>
            <person name="Priest M."/>
            <person name="Roberts A."/>
            <person name="Saif S."/>
            <person name="Shea T."/>
            <person name="Shenoy N."/>
            <person name="Sisk P."/>
            <person name="Stolte C."/>
            <person name="Sykes S."/>
            <person name="Wortman J."/>
            <person name="Nusbaum C."/>
            <person name="Birren B."/>
        </authorList>
    </citation>
    <scope>NUCLEOTIDE SEQUENCE [LARGE SCALE GENOMIC DNA]</scope>
    <source>
        <strain evidence="2 3">Brazil I</strain>
    </source>
</reference>
<accession>A0A0J9T287</accession>
<gene>
    <name evidence="2" type="ORF">PVBG_05563</name>
</gene>
<feature type="compositionally biased region" description="Basic and acidic residues" evidence="1">
    <location>
        <begin position="226"/>
        <end position="240"/>
    </location>
</feature>
<name>A0A0J9T287_PLAV1</name>
<protein>
    <submittedName>
        <fullName evidence="2">Uncharacterized protein</fullName>
    </submittedName>
</protein>
<dbReference type="Proteomes" id="UP000053327">
    <property type="component" value="Unassembled WGS sequence"/>
</dbReference>
<dbReference type="Pfam" id="PF05795">
    <property type="entry name" value="Plasmodium_Vir"/>
    <property type="match status" value="1"/>
</dbReference>
<dbReference type="AlphaFoldDB" id="A0A0J9T287"/>
<sequence>MKSLNQEILNKKDLENLHSNYYYYNFDNEKGICEDVPFYSSIKADLEAYVSLKNDSDKLAKAFCYIYNRKKNKGENFDNEFCDYLYYWIGEKVFNKLNNKSYFSNIISMLYHRLNKTDISEICKPLYINISFEDFRNNKLLYEYSKDHVNISHHTVYVNATCDEEYNKVMRNYIDTYKDAYSDCYEKHEQRYDCNTFFNLFEKDQYSKLTSFNCKVPQKEVVSLDEQERPADPEDLRDGHPPTVRATDPEFRPEHRNSDDLDNNHRSERAGDLVDDASTQLDGKPENAFSKNVVNTTLPLLAASSFTFLLYKVITNIIKI</sequence>
<evidence type="ECO:0000256" key="1">
    <source>
        <dbReference type="SAM" id="MobiDB-lite"/>
    </source>
</evidence>
<evidence type="ECO:0000313" key="3">
    <source>
        <dbReference type="Proteomes" id="UP000053327"/>
    </source>
</evidence>
<organism evidence="2 3">
    <name type="scientific">Plasmodium vivax (strain Brazil I)</name>
    <dbReference type="NCBI Taxonomy" id="1033975"/>
    <lineage>
        <taxon>Eukaryota</taxon>
        <taxon>Sar</taxon>
        <taxon>Alveolata</taxon>
        <taxon>Apicomplexa</taxon>
        <taxon>Aconoidasida</taxon>
        <taxon>Haemosporida</taxon>
        <taxon>Plasmodiidae</taxon>
        <taxon>Plasmodium</taxon>
        <taxon>Plasmodium (Plasmodium)</taxon>
    </lineage>
</organism>
<feature type="compositionally biased region" description="Basic and acidic residues" evidence="1">
    <location>
        <begin position="247"/>
        <end position="272"/>
    </location>
</feature>
<proteinExistence type="predicted"/>
<feature type="region of interest" description="Disordered" evidence="1">
    <location>
        <begin position="223"/>
        <end position="272"/>
    </location>
</feature>
<evidence type="ECO:0000313" key="2">
    <source>
        <dbReference type="EMBL" id="KMZ88707.1"/>
    </source>
</evidence>